<proteinExistence type="inferred from homology"/>
<gene>
    <name evidence="8" type="ORF">HY912_13725</name>
</gene>
<dbReference type="Gene3D" id="1.20.120.1630">
    <property type="match status" value="1"/>
</dbReference>
<feature type="transmembrane region" description="Helical" evidence="6">
    <location>
        <begin position="15"/>
        <end position="36"/>
    </location>
</feature>
<keyword evidence="3 6" id="KW-0812">Transmembrane</keyword>
<comment type="similarity">
    <text evidence="2">Belongs to the nurim family.</text>
</comment>
<dbReference type="EMBL" id="JACRDE010000358">
    <property type="protein sequence ID" value="MBI5250545.1"/>
    <property type="molecule type" value="Genomic_DNA"/>
</dbReference>
<dbReference type="InterPro" id="IPR009915">
    <property type="entry name" value="NnrU_dom"/>
</dbReference>
<evidence type="ECO:0000256" key="4">
    <source>
        <dbReference type="ARBA" id="ARBA00022989"/>
    </source>
</evidence>
<feature type="domain" description="NnrU" evidence="7">
    <location>
        <begin position="53"/>
        <end position="195"/>
    </location>
</feature>
<feature type="transmembrane region" description="Helical" evidence="6">
    <location>
        <begin position="80"/>
        <end position="100"/>
    </location>
</feature>
<comment type="caution">
    <text evidence="8">The sequence shown here is derived from an EMBL/GenBank/DDBJ whole genome shotgun (WGS) entry which is preliminary data.</text>
</comment>
<dbReference type="GO" id="GO:0016020">
    <property type="term" value="C:membrane"/>
    <property type="evidence" value="ECO:0007669"/>
    <property type="project" value="UniProtKB-SubCell"/>
</dbReference>
<evidence type="ECO:0000256" key="5">
    <source>
        <dbReference type="ARBA" id="ARBA00023136"/>
    </source>
</evidence>
<dbReference type="PANTHER" id="PTHR31040">
    <property type="entry name" value="NURIM"/>
    <property type="match status" value="1"/>
</dbReference>
<evidence type="ECO:0000256" key="3">
    <source>
        <dbReference type="ARBA" id="ARBA00022692"/>
    </source>
</evidence>
<dbReference type="InterPro" id="IPR033580">
    <property type="entry name" value="Nurim-like"/>
</dbReference>
<accession>A0A9D6Z448</accession>
<dbReference type="Proteomes" id="UP000807825">
    <property type="component" value="Unassembled WGS sequence"/>
</dbReference>
<feature type="transmembrane region" description="Helical" evidence="6">
    <location>
        <begin position="112"/>
        <end position="133"/>
    </location>
</feature>
<dbReference type="Pfam" id="PF07298">
    <property type="entry name" value="NnrU"/>
    <property type="match status" value="1"/>
</dbReference>
<comment type="subcellular location">
    <subcellularLocation>
        <location evidence="1">Membrane</location>
        <topology evidence="1">Multi-pass membrane protein</topology>
    </subcellularLocation>
</comment>
<dbReference type="PANTHER" id="PTHR31040:SF1">
    <property type="entry name" value="NURIM"/>
    <property type="match status" value="1"/>
</dbReference>
<reference evidence="8" key="1">
    <citation type="submission" date="2020-07" db="EMBL/GenBank/DDBJ databases">
        <title>Huge and variable diversity of episymbiotic CPR bacteria and DPANN archaea in groundwater ecosystems.</title>
        <authorList>
            <person name="He C.Y."/>
            <person name="Keren R."/>
            <person name="Whittaker M."/>
            <person name="Farag I.F."/>
            <person name="Doudna J."/>
            <person name="Cate J.H.D."/>
            <person name="Banfield J.F."/>
        </authorList>
    </citation>
    <scope>NUCLEOTIDE SEQUENCE</scope>
    <source>
        <strain evidence="8">NC_groundwater_1664_Pr3_B-0.1um_52_9</strain>
    </source>
</reference>
<protein>
    <submittedName>
        <fullName evidence="8">Isoprenylcysteine carboxylmethyltransferase family protein</fullName>
    </submittedName>
</protein>
<dbReference type="AlphaFoldDB" id="A0A9D6Z448"/>
<evidence type="ECO:0000313" key="8">
    <source>
        <dbReference type="EMBL" id="MBI5250545.1"/>
    </source>
</evidence>
<organism evidence="8 9">
    <name type="scientific">Desulfomonile tiedjei</name>
    <dbReference type="NCBI Taxonomy" id="2358"/>
    <lineage>
        <taxon>Bacteria</taxon>
        <taxon>Pseudomonadati</taxon>
        <taxon>Thermodesulfobacteriota</taxon>
        <taxon>Desulfomonilia</taxon>
        <taxon>Desulfomonilales</taxon>
        <taxon>Desulfomonilaceae</taxon>
        <taxon>Desulfomonile</taxon>
    </lineage>
</organism>
<sequence length="243" mass="27293">MSLSSDRVFVVVTRFLGRASLLAIFVFILMGSLNLMTLNMGEFAALALDTFLSIAFFLQHSGMVRKSFQRWSGSFVGEKYHGALFTIASSILLLLLVVLWQESSCTLYSAQGAYGVMLRSVFGLALLGFFWGARSLGRFDAFGLDPIINVTDSTKAKPKRLRIRGPYRWVRHPLYFFLLAMIWSCPHVTADRLLFNLLWTIWIVVGTILEESDLVALFGDEYQAYQNSVPMLIPTGIRPAAEV</sequence>
<evidence type="ECO:0000313" key="9">
    <source>
        <dbReference type="Proteomes" id="UP000807825"/>
    </source>
</evidence>
<evidence type="ECO:0000256" key="1">
    <source>
        <dbReference type="ARBA" id="ARBA00004141"/>
    </source>
</evidence>
<name>A0A9D6Z448_9BACT</name>
<evidence type="ECO:0000259" key="7">
    <source>
        <dbReference type="Pfam" id="PF07298"/>
    </source>
</evidence>
<keyword evidence="4 6" id="KW-1133">Transmembrane helix</keyword>
<evidence type="ECO:0000256" key="2">
    <source>
        <dbReference type="ARBA" id="ARBA00010631"/>
    </source>
</evidence>
<keyword evidence="5 6" id="KW-0472">Membrane</keyword>
<evidence type="ECO:0000256" key="6">
    <source>
        <dbReference type="SAM" id="Phobius"/>
    </source>
</evidence>
<feature type="transmembrane region" description="Helical" evidence="6">
    <location>
        <begin position="43"/>
        <end position="60"/>
    </location>
</feature>